<dbReference type="Proteomes" id="UP000324222">
    <property type="component" value="Unassembled WGS sequence"/>
</dbReference>
<dbReference type="AlphaFoldDB" id="A0A5B7JSH3"/>
<name>A0A5B7JSH3_PORTR</name>
<protein>
    <submittedName>
        <fullName evidence="1">Uncharacterized protein</fullName>
    </submittedName>
</protein>
<evidence type="ECO:0000313" key="2">
    <source>
        <dbReference type="Proteomes" id="UP000324222"/>
    </source>
</evidence>
<evidence type="ECO:0000313" key="1">
    <source>
        <dbReference type="EMBL" id="MPD00882.1"/>
    </source>
</evidence>
<proteinExistence type="predicted"/>
<accession>A0A5B7JSH3</accession>
<gene>
    <name evidence="1" type="ORF">E2C01_096387</name>
</gene>
<reference evidence="1 2" key="1">
    <citation type="submission" date="2019-05" db="EMBL/GenBank/DDBJ databases">
        <title>Another draft genome of Portunus trituberculatus and its Hox gene families provides insights of decapod evolution.</title>
        <authorList>
            <person name="Jeong J.-H."/>
            <person name="Song I."/>
            <person name="Kim S."/>
            <person name="Choi T."/>
            <person name="Kim D."/>
            <person name="Ryu S."/>
            <person name="Kim W."/>
        </authorList>
    </citation>
    <scope>NUCLEOTIDE SEQUENCE [LARGE SCALE GENOMIC DNA]</scope>
    <source>
        <tissue evidence="1">Muscle</tissue>
    </source>
</reference>
<keyword evidence="2" id="KW-1185">Reference proteome</keyword>
<dbReference type="EMBL" id="VSRR010124815">
    <property type="protein sequence ID" value="MPD00882.1"/>
    <property type="molecule type" value="Genomic_DNA"/>
</dbReference>
<comment type="caution">
    <text evidence="1">The sequence shown here is derived from an EMBL/GenBank/DDBJ whole genome shotgun (WGS) entry which is preliminary data.</text>
</comment>
<sequence>MKLDDVSASTVIAVKRLQWFSHTEAWRSLYLFTNTDSGDAAWRREFAWRLRESCLAGRS</sequence>
<organism evidence="1 2">
    <name type="scientific">Portunus trituberculatus</name>
    <name type="common">Swimming crab</name>
    <name type="synonym">Neptunus trituberculatus</name>
    <dbReference type="NCBI Taxonomy" id="210409"/>
    <lineage>
        <taxon>Eukaryota</taxon>
        <taxon>Metazoa</taxon>
        <taxon>Ecdysozoa</taxon>
        <taxon>Arthropoda</taxon>
        <taxon>Crustacea</taxon>
        <taxon>Multicrustacea</taxon>
        <taxon>Malacostraca</taxon>
        <taxon>Eumalacostraca</taxon>
        <taxon>Eucarida</taxon>
        <taxon>Decapoda</taxon>
        <taxon>Pleocyemata</taxon>
        <taxon>Brachyura</taxon>
        <taxon>Eubrachyura</taxon>
        <taxon>Portunoidea</taxon>
        <taxon>Portunidae</taxon>
        <taxon>Portuninae</taxon>
        <taxon>Portunus</taxon>
    </lineage>
</organism>